<dbReference type="RefSeq" id="WP_379856102.1">
    <property type="nucleotide sequence ID" value="NZ_JBHZPZ010000027.1"/>
</dbReference>
<dbReference type="EMBL" id="JBHZPZ010000027">
    <property type="protein sequence ID" value="MFE3869496.1"/>
    <property type="molecule type" value="Genomic_DNA"/>
</dbReference>
<accession>A0ABW6HZQ2</accession>
<dbReference type="SUPFAM" id="SSF53448">
    <property type="entry name" value="Nucleotide-diphospho-sugar transferases"/>
    <property type="match status" value="1"/>
</dbReference>
<gene>
    <name evidence="2" type="ORF">ACFX5E_15635</name>
</gene>
<dbReference type="InterPro" id="IPR050834">
    <property type="entry name" value="Glycosyltransf_2"/>
</dbReference>
<name>A0ABW6HZQ2_9FLAO</name>
<keyword evidence="2" id="KW-0328">Glycosyltransferase</keyword>
<dbReference type="PANTHER" id="PTHR43685">
    <property type="entry name" value="GLYCOSYLTRANSFERASE"/>
    <property type="match status" value="1"/>
</dbReference>
<keyword evidence="3" id="KW-1185">Reference proteome</keyword>
<proteinExistence type="predicted"/>
<dbReference type="GO" id="GO:0016757">
    <property type="term" value="F:glycosyltransferase activity"/>
    <property type="evidence" value="ECO:0007669"/>
    <property type="project" value="UniProtKB-KW"/>
</dbReference>
<evidence type="ECO:0000313" key="3">
    <source>
        <dbReference type="Proteomes" id="UP001600109"/>
    </source>
</evidence>
<dbReference type="InterPro" id="IPR029044">
    <property type="entry name" value="Nucleotide-diphossugar_trans"/>
</dbReference>
<dbReference type="InterPro" id="IPR001173">
    <property type="entry name" value="Glyco_trans_2-like"/>
</dbReference>
<protein>
    <submittedName>
        <fullName evidence="2">Glycosyltransferase family 2 protein</fullName>
        <ecNumber evidence="2">2.4.-.-</ecNumber>
    </submittedName>
</protein>
<dbReference type="PANTHER" id="PTHR43685:SF2">
    <property type="entry name" value="GLYCOSYLTRANSFERASE 2-LIKE DOMAIN-CONTAINING PROTEIN"/>
    <property type="match status" value="1"/>
</dbReference>
<comment type="caution">
    <text evidence="2">The sequence shown here is derived from an EMBL/GenBank/DDBJ whole genome shotgun (WGS) entry which is preliminary data.</text>
</comment>
<sequence>MKCSLIICTYMRPHSLLQLLLSVQKQMVYPDEIIIIDGSTNRETEQMLEGNQFKNICYFLVPENFRGLTKQRNYGLDKVALSSTVVAFLDDDTELTPNYFEELIKTFADNPEISGVGGVAINENGWSLTEFNKKYDSNHYFQFEGFVYKEGQRNIMRNYLGLQSNLGPGKMPDYSHGKTCGFPLNGKTYEVDLLIGMSFAFRKKVFDSLRFSTYFEGYGLYEDADFCIRALQFGKNVVNTKVQLNHFHHPSGRPNSYKYGKMVVRNGWYVWRIKNPKPSLNAKLKWHSITILLTIIRFSNTFTSSNKKEAFTEATGRTLGWWSLMLNKPKELKWRQPKLF</sequence>
<dbReference type="Proteomes" id="UP001600109">
    <property type="component" value="Unassembled WGS sequence"/>
</dbReference>
<dbReference type="CDD" id="cd00761">
    <property type="entry name" value="Glyco_tranf_GTA_type"/>
    <property type="match status" value="1"/>
</dbReference>
<dbReference type="Pfam" id="PF00535">
    <property type="entry name" value="Glycos_transf_2"/>
    <property type="match status" value="1"/>
</dbReference>
<dbReference type="EC" id="2.4.-.-" evidence="2"/>
<feature type="domain" description="Glycosyltransferase 2-like" evidence="1">
    <location>
        <begin position="4"/>
        <end position="137"/>
    </location>
</feature>
<keyword evidence="2" id="KW-0808">Transferase</keyword>
<reference evidence="2 3" key="1">
    <citation type="submission" date="2024-06" db="EMBL/GenBank/DDBJ databases">
        <title>Flavobacterium spp. isolated from glacier.</title>
        <authorList>
            <person name="Han D."/>
        </authorList>
    </citation>
    <scope>NUCLEOTIDE SEQUENCE [LARGE SCALE GENOMIC DNA]</scope>
    <source>
        <strain evidence="2 3">LS2P90</strain>
    </source>
</reference>
<evidence type="ECO:0000259" key="1">
    <source>
        <dbReference type="Pfam" id="PF00535"/>
    </source>
</evidence>
<evidence type="ECO:0000313" key="2">
    <source>
        <dbReference type="EMBL" id="MFE3869496.1"/>
    </source>
</evidence>
<dbReference type="Gene3D" id="3.90.550.10">
    <property type="entry name" value="Spore Coat Polysaccharide Biosynthesis Protein SpsA, Chain A"/>
    <property type="match status" value="1"/>
</dbReference>
<organism evidence="2 3">
    <name type="scientific">Flavobacterium xylosi</name>
    <dbReference type="NCBI Taxonomy" id="3230415"/>
    <lineage>
        <taxon>Bacteria</taxon>
        <taxon>Pseudomonadati</taxon>
        <taxon>Bacteroidota</taxon>
        <taxon>Flavobacteriia</taxon>
        <taxon>Flavobacteriales</taxon>
        <taxon>Flavobacteriaceae</taxon>
        <taxon>Flavobacterium</taxon>
    </lineage>
</organism>